<evidence type="ECO:0000313" key="5">
    <source>
        <dbReference type="Proteomes" id="UP000435036"/>
    </source>
</evidence>
<name>A0A6N8KZS1_9SPHI</name>
<dbReference type="Proteomes" id="UP000435036">
    <property type="component" value="Unassembled WGS sequence"/>
</dbReference>
<dbReference type="AlphaFoldDB" id="A0A6N8KZS1"/>
<dbReference type="EMBL" id="WSQA01000007">
    <property type="protein sequence ID" value="MVZ62567.1"/>
    <property type="molecule type" value="Genomic_DNA"/>
</dbReference>
<dbReference type="InterPro" id="IPR051746">
    <property type="entry name" value="Kelch_domain_containing_8"/>
</dbReference>
<dbReference type="InterPro" id="IPR015915">
    <property type="entry name" value="Kelch-typ_b-propeller"/>
</dbReference>
<evidence type="ECO:0000313" key="4">
    <source>
        <dbReference type="EMBL" id="MVZ62567.1"/>
    </source>
</evidence>
<protein>
    <submittedName>
        <fullName evidence="4">DUF1668 domain-containing protein</fullName>
    </submittedName>
</protein>
<keyword evidence="5" id="KW-1185">Reference proteome</keyword>
<keyword evidence="2" id="KW-0677">Repeat</keyword>
<dbReference type="InterPro" id="IPR056737">
    <property type="entry name" value="Beta-prop_ATRN-MKLN-like"/>
</dbReference>
<feature type="domain" description="Attractin/MKLN-like beta-propeller" evidence="3">
    <location>
        <begin position="77"/>
        <end position="338"/>
    </location>
</feature>
<organism evidence="4 5">
    <name type="scientific">Sphingobacterium humi</name>
    <dbReference type="NCBI Taxonomy" id="1796905"/>
    <lineage>
        <taxon>Bacteria</taxon>
        <taxon>Pseudomonadati</taxon>
        <taxon>Bacteroidota</taxon>
        <taxon>Sphingobacteriia</taxon>
        <taxon>Sphingobacteriales</taxon>
        <taxon>Sphingobacteriaceae</taxon>
        <taxon>Sphingobacterium</taxon>
    </lineage>
</organism>
<evidence type="ECO:0000256" key="1">
    <source>
        <dbReference type="ARBA" id="ARBA00022441"/>
    </source>
</evidence>
<evidence type="ECO:0000259" key="3">
    <source>
        <dbReference type="Pfam" id="PF24981"/>
    </source>
</evidence>
<comment type="caution">
    <text evidence="4">The sequence shown here is derived from an EMBL/GenBank/DDBJ whole genome shotgun (WGS) entry which is preliminary data.</text>
</comment>
<sequence length="358" mass="39399">MHYYIFIIAVFMMLIPQEQAVAQRMIPSATDLVPAIPDAKGFAGMYAGFVGDELVAAGGANFPDKMPWEGGKKIWHDVIFVYSKQAGSWSQLPLKLPKKLAYGITVSYKNGLLLFGGSEQDNVPSAAVYYLKKEGQSWQIEQLSQSPEALVNMCGSRVGDHVILATGSSDLAGTPASKVFCYDLKKNSWHQLPDLPGQARINAVSATSKDSFYVFSGIALHNDAQGKTIRTMLTDAYQLDFGEKPYSWKKLQDLPVALAAGPLQAANLNDQQFIFFGGLDQQTAQYADPATHPGFKPEVWAYSIAKNQWREVGVLPKKEMRLTLPSVQHKNMYYLINGEVGPGVRSNSILSIDLNNLK</sequence>
<evidence type="ECO:0000256" key="2">
    <source>
        <dbReference type="ARBA" id="ARBA00022737"/>
    </source>
</evidence>
<dbReference type="SUPFAM" id="SSF117281">
    <property type="entry name" value="Kelch motif"/>
    <property type="match status" value="1"/>
</dbReference>
<dbReference type="PANTHER" id="PTHR46260">
    <property type="entry name" value="RING-TYPE DOMAIN-CONTAINING PROTEIN"/>
    <property type="match status" value="1"/>
</dbReference>
<dbReference type="PANTHER" id="PTHR46260:SF3">
    <property type="entry name" value="RING-TYPE DOMAIN-CONTAINING PROTEIN"/>
    <property type="match status" value="1"/>
</dbReference>
<gene>
    <name evidence="4" type="ORF">GQF63_11075</name>
</gene>
<reference evidence="4 5" key="1">
    <citation type="submission" date="2019-12" db="EMBL/GenBank/DDBJ databases">
        <authorList>
            <person name="Dong K."/>
        </authorList>
    </citation>
    <scope>NUCLEOTIDE SEQUENCE [LARGE SCALE GENOMIC DNA]</scope>
    <source>
        <strain evidence="4 5">JCM 31225</strain>
    </source>
</reference>
<proteinExistence type="predicted"/>
<dbReference type="Gene3D" id="2.120.10.80">
    <property type="entry name" value="Kelch-type beta propeller"/>
    <property type="match status" value="1"/>
</dbReference>
<dbReference type="Pfam" id="PF24981">
    <property type="entry name" value="Beta-prop_ATRN-LZTR1"/>
    <property type="match status" value="1"/>
</dbReference>
<keyword evidence="1" id="KW-0880">Kelch repeat</keyword>
<accession>A0A6N8KZS1</accession>